<comment type="caution">
    <text evidence="2">The sequence shown here is derived from an EMBL/GenBank/DDBJ whole genome shotgun (WGS) entry which is preliminary data.</text>
</comment>
<feature type="region of interest" description="Disordered" evidence="1">
    <location>
        <begin position="1"/>
        <end position="24"/>
    </location>
</feature>
<proteinExistence type="predicted"/>
<reference evidence="2 3" key="1">
    <citation type="submission" date="2018-07" db="EMBL/GenBank/DDBJ databases">
        <title>Motiliproteus coralliicola sp. nov., a bacterium isolated from Coral.</title>
        <authorList>
            <person name="Wang G."/>
        </authorList>
    </citation>
    <scope>NUCLEOTIDE SEQUENCE [LARGE SCALE GENOMIC DNA]</scope>
    <source>
        <strain evidence="2 3">C34</strain>
    </source>
</reference>
<dbReference type="Proteomes" id="UP000253769">
    <property type="component" value="Unassembled WGS sequence"/>
</dbReference>
<keyword evidence="3" id="KW-1185">Reference proteome</keyword>
<accession>A0A369WQR0</accession>
<name>A0A369WQR0_9GAMM</name>
<evidence type="ECO:0000256" key="1">
    <source>
        <dbReference type="SAM" id="MobiDB-lite"/>
    </source>
</evidence>
<evidence type="ECO:0000313" key="3">
    <source>
        <dbReference type="Proteomes" id="UP000253769"/>
    </source>
</evidence>
<dbReference type="EMBL" id="QQOH01000001">
    <property type="protein sequence ID" value="RDE24428.1"/>
    <property type="molecule type" value="Genomic_DNA"/>
</dbReference>
<organism evidence="2 3">
    <name type="scientific">Motiliproteus coralliicola</name>
    <dbReference type="NCBI Taxonomy" id="2283196"/>
    <lineage>
        <taxon>Bacteria</taxon>
        <taxon>Pseudomonadati</taxon>
        <taxon>Pseudomonadota</taxon>
        <taxon>Gammaproteobacteria</taxon>
        <taxon>Oceanospirillales</taxon>
        <taxon>Oceanospirillaceae</taxon>
        <taxon>Motiliproteus</taxon>
    </lineage>
</organism>
<dbReference type="AlphaFoldDB" id="A0A369WQR0"/>
<dbReference type="OrthoDB" id="6121625at2"/>
<evidence type="ECO:0000313" key="2">
    <source>
        <dbReference type="EMBL" id="RDE24428.1"/>
    </source>
</evidence>
<sequence length="60" mass="7346">MNNAEHKPAEAPKNNRYDYSNADRPRDFDIRIEVAEQQEIDQRSRQQFSNHRWQCSEYDF</sequence>
<protein>
    <submittedName>
        <fullName evidence="2">Uncharacterized protein</fullName>
    </submittedName>
</protein>
<feature type="region of interest" description="Disordered" evidence="1">
    <location>
        <begin position="39"/>
        <end position="60"/>
    </location>
</feature>
<dbReference type="RefSeq" id="WP_114694015.1">
    <property type="nucleotide sequence ID" value="NZ_QQOH01000001.1"/>
</dbReference>
<gene>
    <name evidence="2" type="ORF">DV711_02240</name>
</gene>